<comment type="caution">
    <text evidence="2">The sequence shown here is derived from an EMBL/GenBank/DDBJ whole genome shotgun (WGS) entry which is preliminary data.</text>
</comment>
<keyword evidence="3" id="KW-1185">Reference proteome</keyword>
<evidence type="ECO:0000256" key="1">
    <source>
        <dbReference type="SAM" id="MobiDB-lite"/>
    </source>
</evidence>
<gene>
    <name evidence="2" type="ORF">JTE90_023778</name>
</gene>
<evidence type="ECO:0000313" key="3">
    <source>
        <dbReference type="Proteomes" id="UP000827092"/>
    </source>
</evidence>
<reference evidence="2 3" key="1">
    <citation type="journal article" date="2022" name="Nat. Ecol. Evol.">
        <title>A masculinizing supergene underlies an exaggerated male reproductive morph in a spider.</title>
        <authorList>
            <person name="Hendrickx F."/>
            <person name="De Corte Z."/>
            <person name="Sonet G."/>
            <person name="Van Belleghem S.M."/>
            <person name="Kostlbacher S."/>
            <person name="Vangestel C."/>
        </authorList>
    </citation>
    <scope>NUCLEOTIDE SEQUENCE [LARGE SCALE GENOMIC DNA]</scope>
    <source>
        <strain evidence="2">W744_W776</strain>
    </source>
</reference>
<dbReference type="EMBL" id="JAFNEN010000286">
    <property type="protein sequence ID" value="KAG8186889.1"/>
    <property type="molecule type" value="Genomic_DNA"/>
</dbReference>
<organism evidence="2 3">
    <name type="scientific">Oedothorax gibbosus</name>
    <dbReference type="NCBI Taxonomy" id="931172"/>
    <lineage>
        <taxon>Eukaryota</taxon>
        <taxon>Metazoa</taxon>
        <taxon>Ecdysozoa</taxon>
        <taxon>Arthropoda</taxon>
        <taxon>Chelicerata</taxon>
        <taxon>Arachnida</taxon>
        <taxon>Araneae</taxon>
        <taxon>Araneomorphae</taxon>
        <taxon>Entelegynae</taxon>
        <taxon>Araneoidea</taxon>
        <taxon>Linyphiidae</taxon>
        <taxon>Erigoninae</taxon>
        <taxon>Oedothorax</taxon>
    </lineage>
</organism>
<evidence type="ECO:0000313" key="2">
    <source>
        <dbReference type="EMBL" id="KAG8186889.1"/>
    </source>
</evidence>
<protein>
    <submittedName>
        <fullName evidence="2">Uncharacterized protein</fullName>
    </submittedName>
</protein>
<accession>A0AAV6URZ2</accession>
<feature type="region of interest" description="Disordered" evidence="1">
    <location>
        <begin position="22"/>
        <end position="54"/>
    </location>
</feature>
<sequence length="87" mass="9771">MHLRAISLPPHSIPIAKLPYQKKRKGGLSEKGSFLENRHRQIPPKRGINKATSVSKGAISCHDSFCLPQQQTTPQNIHSFRLGEMED</sequence>
<dbReference type="Proteomes" id="UP000827092">
    <property type="component" value="Unassembled WGS sequence"/>
</dbReference>
<proteinExistence type="predicted"/>
<name>A0AAV6URZ2_9ARAC</name>
<dbReference type="AlphaFoldDB" id="A0AAV6URZ2"/>